<dbReference type="eggNOG" id="COG1554">
    <property type="taxonomic scope" value="Bacteria"/>
</dbReference>
<evidence type="ECO:0000259" key="5">
    <source>
        <dbReference type="Pfam" id="PF03636"/>
    </source>
</evidence>
<dbReference type="GO" id="GO:0004553">
    <property type="term" value="F:hydrolase activity, hydrolyzing O-glycosyl compounds"/>
    <property type="evidence" value="ECO:0007669"/>
    <property type="project" value="TreeGrafter"/>
</dbReference>
<dbReference type="PATRIC" id="fig|1276246.3.peg.442"/>
<dbReference type="GO" id="GO:0030246">
    <property type="term" value="F:carbohydrate binding"/>
    <property type="evidence" value="ECO:0007669"/>
    <property type="project" value="InterPro"/>
</dbReference>
<feature type="binding site" evidence="3">
    <location>
        <begin position="588"/>
        <end position="589"/>
    </location>
    <ligand>
        <name>substrate</name>
    </ligand>
</feature>
<feature type="binding site" evidence="3">
    <location>
        <begin position="350"/>
        <end position="351"/>
    </location>
    <ligand>
        <name>substrate</name>
    </ligand>
</feature>
<accession>W6AGH9</accession>
<dbReference type="Gene3D" id="1.50.10.10">
    <property type="match status" value="1"/>
</dbReference>
<evidence type="ECO:0000313" key="6">
    <source>
        <dbReference type="EMBL" id="AHI52784.1"/>
    </source>
</evidence>
<reference evidence="6 7" key="1">
    <citation type="journal article" date="2014" name="Genome Biol. Evol.">
        <title>Molecular evolution of the substrate utilization strategies and putative virulence factors in mosquito-associated Spiroplasma species.</title>
        <authorList>
            <person name="Chang T.H."/>
            <person name="Lo W.S."/>
            <person name="Ku C."/>
            <person name="Chen L.L."/>
            <person name="Kuo C.H."/>
        </authorList>
    </citation>
    <scope>NUCLEOTIDE SEQUENCE [LARGE SCALE GENOMIC DNA]</scope>
    <source>
        <strain evidence="6">AES-1</strain>
    </source>
</reference>
<evidence type="ECO:0000256" key="2">
    <source>
        <dbReference type="PIRSR" id="PIRSR036289-50"/>
    </source>
</evidence>
<name>W6AGH9_9MOLU</name>
<comment type="similarity">
    <text evidence="1">Belongs to the glycosyl hydrolase 65 family.</text>
</comment>
<evidence type="ECO:0000259" key="4">
    <source>
        <dbReference type="Pfam" id="PF03632"/>
    </source>
</evidence>
<dbReference type="Gene3D" id="2.70.98.40">
    <property type="entry name" value="Glycoside hydrolase, family 65, N-terminal domain"/>
    <property type="match status" value="1"/>
</dbReference>
<feature type="domain" description="Glycoside hydrolase family 65 central catalytic" evidence="4">
    <location>
        <begin position="317"/>
        <end position="674"/>
    </location>
</feature>
<dbReference type="Proteomes" id="UP000019267">
    <property type="component" value="Chromosome"/>
</dbReference>
<dbReference type="InterPro" id="IPR008928">
    <property type="entry name" value="6-hairpin_glycosidase_sf"/>
</dbReference>
<dbReference type="InterPro" id="IPR005196">
    <property type="entry name" value="Glyco_hydro_65_N"/>
</dbReference>
<keyword evidence="7" id="KW-1185">Reference proteome</keyword>
<gene>
    <name evidence="6" type="primary">mapA</name>
    <name evidence="6" type="ORF">SCULI_v1c04430</name>
</gene>
<dbReference type="InterPro" id="IPR011013">
    <property type="entry name" value="Gal_mutarotase_sf_dom"/>
</dbReference>
<dbReference type="Pfam" id="PF03636">
    <property type="entry name" value="Glyco_hydro_65N"/>
    <property type="match status" value="1"/>
</dbReference>
<dbReference type="Pfam" id="PF03632">
    <property type="entry name" value="Glyco_hydro_65m"/>
    <property type="match status" value="1"/>
</dbReference>
<dbReference type="InterPro" id="IPR005195">
    <property type="entry name" value="Glyco_hydro_65_M"/>
</dbReference>
<evidence type="ECO:0000256" key="1">
    <source>
        <dbReference type="ARBA" id="ARBA00006768"/>
    </source>
</evidence>
<dbReference type="InterPro" id="IPR012341">
    <property type="entry name" value="6hp_glycosidase-like_sf"/>
</dbReference>
<dbReference type="InterPro" id="IPR037018">
    <property type="entry name" value="GH65_N"/>
</dbReference>
<dbReference type="GO" id="GO:0005975">
    <property type="term" value="P:carbohydrate metabolic process"/>
    <property type="evidence" value="ECO:0007669"/>
    <property type="project" value="InterPro"/>
</dbReference>
<proteinExistence type="inferred from homology"/>
<dbReference type="InterPro" id="IPR017045">
    <property type="entry name" value="Malt_Pase/Glycosyl_Hdrlase"/>
</dbReference>
<dbReference type="KEGG" id="scq:SCULI_v1c04430"/>
<evidence type="ECO:0000256" key="3">
    <source>
        <dbReference type="PIRSR" id="PIRSR036289-51"/>
    </source>
</evidence>
<feature type="active site" description="Proton donor" evidence="2">
    <location>
        <position position="477"/>
    </location>
</feature>
<dbReference type="GO" id="GO:0016757">
    <property type="term" value="F:glycosyltransferase activity"/>
    <property type="evidence" value="ECO:0007669"/>
    <property type="project" value="UniProtKB-ARBA"/>
</dbReference>
<sequence>MNLKVEYTNFNPNNRRVEESNLTIANGYIGMRGSFEEGTALNIDSVEGTYLNAFYDFFDITYAAKYTGYPDLYQRMVPLVNMQNLELLIDNQRYLFDGKNIENYNLRLDMTNGQLIRTYKLNLNNNEYIEFEFKKMLSQVNYELFLQNININFCFNNPKSVQINFPVIFKELDVDKGIPNDPRNKVKGDDAFKQLNKIVEKSYQAIEYQTINSDLKMVYATKIKGLEDFEYSETVEGMSFSKTIEKQSINIEKTSIMYDQRFEETNLKNALTKLEEYCQQNYSFYVAKNELFFNEFWLKANSFFGTKNDKLHTANNFNMFQLYTNIGKLPWTNVAAKGLSGEGYAGHYFWDSEIYIITALTLFDPQLARAMLMFRYNTLDGARNIARLLNHPKGALYPWRTINGNETSTYYPAGTAQYHINGDISYTIINYFKATKDEEFLFNYGIDVLVETARVWADKIVVYNGQAHINSVTGPDEYQIIVNDDYWTNCVAQFNLNWAVKVLEMLKESNQNLYEQKIKDLKIDIGEVNLWKSLAPLIYFNYDQDLDLNPQHDNFMKRKPVTKEIIEKHKPFLRKLHPLSINSYRVTKQADVVLANLFFYDKNKLKTMENNWHFYDSTDTADSSLSKCIYAIMAARLKIDDFGFEYFKESINLDLYDTHKNTDRGLHMANMAGVRMFIIYGLLGINIEKEYLEIDPRYNDIIDEYNINVVYQNVLLNFSVKNKKIMITTNEKQSINIKFKSQIYTLEKELELTI</sequence>
<dbReference type="OrthoDB" id="9758855at2"/>
<dbReference type="Gene3D" id="2.60.420.10">
    <property type="entry name" value="Maltose phosphorylase, domain 3"/>
    <property type="match status" value="1"/>
</dbReference>
<dbReference type="SUPFAM" id="SSF74650">
    <property type="entry name" value="Galactose mutarotase-like"/>
    <property type="match status" value="1"/>
</dbReference>
<protein>
    <submittedName>
        <fullName evidence="6">Maltose phosphorylase</fullName>
    </submittedName>
</protein>
<dbReference type="AlphaFoldDB" id="W6AGH9"/>
<organism evidence="6 7">
    <name type="scientific">Spiroplasma culicicola AES-1</name>
    <dbReference type="NCBI Taxonomy" id="1276246"/>
    <lineage>
        <taxon>Bacteria</taxon>
        <taxon>Bacillati</taxon>
        <taxon>Mycoplasmatota</taxon>
        <taxon>Mollicutes</taxon>
        <taxon>Entomoplasmatales</taxon>
        <taxon>Spiroplasmataceae</taxon>
        <taxon>Spiroplasma</taxon>
    </lineage>
</organism>
<evidence type="ECO:0000313" key="7">
    <source>
        <dbReference type="Proteomes" id="UP000019267"/>
    </source>
</evidence>
<dbReference type="EMBL" id="CP006681">
    <property type="protein sequence ID" value="AHI52784.1"/>
    <property type="molecule type" value="Genomic_DNA"/>
</dbReference>
<dbReference type="HOGENOM" id="CLU_006285_2_2_14"/>
<dbReference type="PIRSF" id="PIRSF036289">
    <property type="entry name" value="Glycosyl_hydrolase_malt_phosph"/>
    <property type="match status" value="1"/>
</dbReference>
<dbReference type="PANTHER" id="PTHR11051:SF14">
    <property type="entry name" value="MALTOSE PHOSPHORYLASE"/>
    <property type="match status" value="1"/>
</dbReference>
<feature type="domain" description="Glycoside hydrolase family 65 N-terminal" evidence="5">
    <location>
        <begin position="7"/>
        <end position="258"/>
    </location>
</feature>
<dbReference type="PANTHER" id="PTHR11051">
    <property type="entry name" value="GLYCOSYL HYDROLASE-RELATED"/>
    <property type="match status" value="1"/>
</dbReference>
<dbReference type="SUPFAM" id="SSF48208">
    <property type="entry name" value="Six-hairpin glycosidases"/>
    <property type="match status" value="1"/>
</dbReference>
<dbReference type="RefSeq" id="WP_025363021.1">
    <property type="nucleotide sequence ID" value="NZ_CP006681.1"/>
</dbReference>
<dbReference type="STRING" id="1276246.SCULI_v1c04430"/>